<sequence length="61" mass="5874">MRILVLIAALLLAIGPALACGNNSQSAASGSDQTAASGSQPSPTAAPQSGQPKTANPQSKG</sequence>
<reference evidence="3" key="1">
    <citation type="journal article" date="2014" name="Int. J. Syst. Evol. Microbiol.">
        <title>Complete genome sequence of Corynebacterium casei LMG S-19264T (=DSM 44701T), isolated from a smear-ripened cheese.</title>
        <authorList>
            <consortium name="US DOE Joint Genome Institute (JGI-PGF)"/>
            <person name="Walter F."/>
            <person name="Albersmeier A."/>
            <person name="Kalinowski J."/>
            <person name="Ruckert C."/>
        </authorList>
    </citation>
    <scope>NUCLEOTIDE SEQUENCE</scope>
    <source>
        <strain evidence="3">CGMCC 1.15725</strain>
    </source>
</reference>
<feature type="region of interest" description="Disordered" evidence="1">
    <location>
        <begin position="22"/>
        <end position="61"/>
    </location>
</feature>
<accession>A0A8J3E5U6</accession>
<organism evidence="3 4">
    <name type="scientific">Aliidongia dinghuensis</name>
    <dbReference type="NCBI Taxonomy" id="1867774"/>
    <lineage>
        <taxon>Bacteria</taxon>
        <taxon>Pseudomonadati</taxon>
        <taxon>Pseudomonadota</taxon>
        <taxon>Alphaproteobacteria</taxon>
        <taxon>Rhodospirillales</taxon>
        <taxon>Dongiaceae</taxon>
        <taxon>Aliidongia</taxon>
    </lineage>
</organism>
<evidence type="ECO:0000256" key="2">
    <source>
        <dbReference type="SAM" id="SignalP"/>
    </source>
</evidence>
<keyword evidence="2" id="KW-0732">Signal</keyword>
<reference evidence="3" key="2">
    <citation type="submission" date="2020-09" db="EMBL/GenBank/DDBJ databases">
        <authorList>
            <person name="Sun Q."/>
            <person name="Zhou Y."/>
        </authorList>
    </citation>
    <scope>NUCLEOTIDE SEQUENCE</scope>
    <source>
        <strain evidence="3">CGMCC 1.15725</strain>
    </source>
</reference>
<evidence type="ECO:0000313" key="3">
    <source>
        <dbReference type="EMBL" id="GGF24474.1"/>
    </source>
</evidence>
<gene>
    <name evidence="3" type="ORF">GCM10011611_33160</name>
</gene>
<feature type="signal peptide" evidence="2">
    <location>
        <begin position="1"/>
        <end position="19"/>
    </location>
</feature>
<dbReference type="EMBL" id="BMJQ01000008">
    <property type="protein sequence ID" value="GGF24474.1"/>
    <property type="molecule type" value="Genomic_DNA"/>
</dbReference>
<protein>
    <submittedName>
        <fullName evidence="3">Uncharacterized protein</fullName>
    </submittedName>
</protein>
<dbReference type="AlphaFoldDB" id="A0A8J3E5U6"/>
<evidence type="ECO:0000256" key="1">
    <source>
        <dbReference type="SAM" id="MobiDB-lite"/>
    </source>
</evidence>
<name>A0A8J3E5U6_9PROT</name>
<evidence type="ECO:0000313" key="4">
    <source>
        <dbReference type="Proteomes" id="UP000646365"/>
    </source>
</evidence>
<keyword evidence="4" id="KW-1185">Reference proteome</keyword>
<proteinExistence type="predicted"/>
<dbReference type="Proteomes" id="UP000646365">
    <property type="component" value="Unassembled WGS sequence"/>
</dbReference>
<comment type="caution">
    <text evidence="3">The sequence shown here is derived from an EMBL/GenBank/DDBJ whole genome shotgun (WGS) entry which is preliminary data.</text>
</comment>
<feature type="chain" id="PRO_5035184210" evidence="2">
    <location>
        <begin position="20"/>
        <end position="61"/>
    </location>
</feature>